<organism evidence="2 3">
    <name type="scientific">Pontibacter populi</name>
    <dbReference type="NCBI Taxonomy" id="890055"/>
    <lineage>
        <taxon>Bacteria</taxon>
        <taxon>Pseudomonadati</taxon>
        <taxon>Bacteroidota</taxon>
        <taxon>Cytophagia</taxon>
        <taxon>Cytophagales</taxon>
        <taxon>Hymenobacteraceae</taxon>
        <taxon>Pontibacter</taxon>
    </lineage>
</organism>
<dbReference type="InterPro" id="IPR041657">
    <property type="entry name" value="HTH_17"/>
</dbReference>
<keyword evidence="3" id="KW-1185">Reference proteome</keyword>
<comment type="caution">
    <text evidence="2">The sequence shown here is derived from an EMBL/GenBank/DDBJ whole genome shotgun (WGS) entry which is preliminary data.</text>
</comment>
<feature type="domain" description="Helix-turn-helix" evidence="1">
    <location>
        <begin position="53"/>
        <end position="98"/>
    </location>
</feature>
<gene>
    <name evidence="2" type="ORF">ABS362_16650</name>
</gene>
<accession>A0ABV1RXQ0</accession>
<dbReference type="Pfam" id="PF12728">
    <property type="entry name" value="HTH_17"/>
    <property type="match status" value="1"/>
</dbReference>
<evidence type="ECO:0000313" key="3">
    <source>
        <dbReference type="Proteomes" id="UP001476807"/>
    </source>
</evidence>
<evidence type="ECO:0000259" key="1">
    <source>
        <dbReference type="Pfam" id="PF12728"/>
    </source>
</evidence>
<protein>
    <submittedName>
        <fullName evidence="2">Helix-turn-helix domain-containing protein</fullName>
    </submittedName>
</protein>
<dbReference type="Proteomes" id="UP001476807">
    <property type="component" value="Unassembled WGS sequence"/>
</dbReference>
<dbReference type="RefSeq" id="WP_350413823.1">
    <property type="nucleotide sequence ID" value="NZ_JBEOKT010000019.1"/>
</dbReference>
<name>A0ABV1RXQ0_9BACT</name>
<proteinExistence type="predicted"/>
<evidence type="ECO:0000313" key="2">
    <source>
        <dbReference type="EMBL" id="MER2999183.1"/>
    </source>
</evidence>
<dbReference type="EMBL" id="JBEOKT010000019">
    <property type="protein sequence ID" value="MER2999183.1"/>
    <property type="molecule type" value="Genomic_DNA"/>
</dbReference>
<sequence length="122" mass="14183">MEKVNLTELFTRLAAKQEEQVTLTKQGTELLTELLHNLYMSHAIESKPVLNGRETAYMLDVSEDHLYRLTSQKKLKFYKPEGKKNYFLKEDVIAFMLRGEQRTVEEIGRVAANYKGKGGRTW</sequence>
<reference evidence="2 3" key="1">
    <citation type="submission" date="2024-06" db="EMBL/GenBank/DDBJ databases">
        <title>Pontibacter populi HYL7-15.</title>
        <authorList>
            <person name="Kim M.K."/>
        </authorList>
    </citation>
    <scope>NUCLEOTIDE SEQUENCE [LARGE SCALE GENOMIC DNA]</scope>
    <source>
        <strain evidence="2 3">HYL7-15</strain>
    </source>
</reference>